<proteinExistence type="predicted"/>
<feature type="signal peptide" evidence="1">
    <location>
        <begin position="1"/>
        <end position="19"/>
    </location>
</feature>
<evidence type="ECO:0000256" key="1">
    <source>
        <dbReference type="SAM" id="SignalP"/>
    </source>
</evidence>
<dbReference type="EMBL" id="MTSL01000113">
    <property type="protein sequence ID" value="PJF18593.1"/>
    <property type="molecule type" value="Genomic_DNA"/>
</dbReference>
<dbReference type="AlphaFoldDB" id="A0A2H9TLF7"/>
<evidence type="ECO:0000313" key="2">
    <source>
        <dbReference type="EMBL" id="PJF18593.1"/>
    </source>
</evidence>
<evidence type="ECO:0000313" key="3">
    <source>
        <dbReference type="Proteomes" id="UP000240830"/>
    </source>
</evidence>
<name>A0A2H9TLF7_9FUNG</name>
<protein>
    <submittedName>
        <fullName evidence="2">Uncharacterized protein</fullName>
    </submittedName>
</protein>
<gene>
    <name evidence="2" type="ORF">PSACC_01592</name>
</gene>
<reference evidence="2 3" key="1">
    <citation type="submission" date="2016-10" db="EMBL/GenBank/DDBJ databases">
        <title>The genome of Paramicrosporidium saccamoebae is the missing link in understanding Cryptomycota and Microsporidia evolution.</title>
        <authorList>
            <person name="Quandt C.A."/>
            <person name="Beaudet D."/>
            <person name="Corsaro D."/>
            <person name="Michel R."/>
            <person name="Corradi N."/>
            <person name="James T."/>
        </authorList>
    </citation>
    <scope>NUCLEOTIDE SEQUENCE [LARGE SCALE GENOMIC DNA]</scope>
    <source>
        <strain evidence="2 3">KSL3</strain>
    </source>
</reference>
<keyword evidence="1" id="KW-0732">Signal</keyword>
<sequence length="351" mass="39405">MVYYTAIPLLLLLFRGTHSAVASSSSDSDDFALPASVEANVPINFDTLIKAGGDLDFTTLESQLQGGDPESISKQCQSISIIVAKFCMLKNTENVVQQALDAGCYKALQLIAWIIGSVHEIKANTRHLIPQMVKSSKALQYLLHVGYDQIPRPCLYIKNDLPAVYSNYAYWLAKRNCLSLLQEMLKENPNFNRNYAWFRKSAIKGGSLDVLEWLYKMKKIKLVPAELVCLVVKKGDLKTIKWIIEKFGHCINWDHVLRQSYSSCRSRKTIRYIQKNTSAILPDHYIPSFLAAKGNLPELQATIASSRSTFSWKKVANAAAEAGHTNILDWVYQTSCTLPSSKAVEQASRNY</sequence>
<comment type="caution">
    <text evidence="2">The sequence shown here is derived from an EMBL/GenBank/DDBJ whole genome shotgun (WGS) entry which is preliminary data.</text>
</comment>
<feature type="chain" id="PRO_5014176169" evidence="1">
    <location>
        <begin position="20"/>
        <end position="351"/>
    </location>
</feature>
<dbReference type="Proteomes" id="UP000240830">
    <property type="component" value="Unassembled WGS sequence"/>
</dbReference>
<keyword evidence="3" id="KW-1185">Reference proteome</keyword>
<organism evidence="2 3">
    <name type="scientific">Paramicrosporidium saccamoebae</name>
    <dbReference type="NCBI Taxonomy" id="1246581"/>
    <lineage>
        <taxon>Eukaryota</taxon>
        <taxon>Fungi</taxon>
        <taxon>Fungi incertae sedis</taxon>
        <taxon>Cryptomycota</taxon>
        <taxon>Cryptomycota incertae sedis</taxon>
        <taxon>Paramicrosporidium</taxon>
    </lineage>
</organism>
<accession>A0A2H9TLF7</accession>